<dbReference type="EMBL" id="JAVIJP010000026">
    <property type="protein sequence ID" value="KAL3637358.1"/>
    <property type="molecule type" value="Genomic_DNA"/>
</dbReference>
<dbReference type="SUPFAM" id="SSF81383">
    <property type="entry name" value="F-box domain"/>
    <property type="match status" value="1"/>
</dbReference>
<dbReference type="SMART" id="SM00256">
    <property type="entry name" value="FBOX"/>
    <property type="match status" value="1"/>
</dbReference>
<accession>A0ABD3D507</accession>
<dbReference type="Gene3D" id="1.20.1280.50">
    <property type="match status" value="1"/>
</dbReference>
<sequence length="405" mass="46527">MANSVLPEELMLCILTRLPVKTIIRFKSVCKPWYDLFSTPEFKKMHQAQFSSDPKNESVIVHRYTLYCSEPKNQFSIFNTDESAEKRPTILDHHPFDHAQEIDLYTAGCCNGLVCIHGGHEFALWNPAMKLSKTVPLKGYRHLKNVELGFGYDAIGDDFKVVMIATNVHGEGKTVEIYSVNLDSWITIDVGFEFRDFEARSYLIINGNPYWVAWVDENKVLLCFDVLDLVLKIVPLPMHYWNGWNGETVRRVDLNGLDVYIKTEKKAKFDLVDWNGALGVLITNLEFEHRSGPAAGTECSSSRIDCVQLWVFDDIGQIWRKIRTFGPIEVNVDGVLLYRKNEKIMGIFLHEKVFVVDLETGCVKELFDRAHVGDFFDLYGYTESLAHINGMQKVVVTYERNNLYD</sequence>
<proteinExistence type="predicted"/>
<dbReference type="Proteomes" id="UP001632038">
    <property type="component" value="Unassembled WGS sequence"/>
</dbReference>
<keyword evidence="3" id="KW-1185">Reference proteome</keyword>
<evidence type="ECO:0000259" key="1">
    <source>
        <dbReference type="PROSITE" id="PS50181"/>
    </source>
</evidence>
<dbReference type="InterPro" id="IPR036047">
    <property type="entry name" value="F-box-like_dom_sf"/>
</dbReference>
<reference evidence="3" key="1">
    <citation type="journal article" date="2024" name="IScience">
        <title>Strigolactones Initiate the Formation of Haustorium-like Structures in Castilleja.</title>
        <authorList>
            <person name="Buerger M."/>
            <person name="Peterson D."/>
            <person name="Chory J."/>
        </authorList>
    </citation>
    <scope>NUCLEOTIDE SEQUENCE [LARGE SCALE GENOMIC DNA]</scope>
</reference>
<gene>
    <name evidence="2" type="ORF">CASFOL_019657</name>
</gene>
<dbReference type="AlphaFoldDB" id="A0ABD3D507"/>
<dbReference type="InterPro" id="IPR017451">
    <property type="entry name" value="F-box-assoc_interact_dom"/>
</dbReference>
<name>A0ABD3D507_9LAMI</name>
<evidence type="ECO:0000313" key="3">
    <source>
        <dbReference type="Proteomes" id="UP001632038"/>
    </source>
</evidence>
<feature type="domain" description="F-box" evidence="1">
    <location>
        <begin position="1"/>
        <end position="45"/>
    </location>
</feature>
<dbReference type="PROSITE" id="PS50181">
    <property type="entry name" value="FBOX"/>
    <property type="match status" value="1"/>
</dbReference>
<dbReference type="Pfam" id="PF08268">
    <property type="entry name" value="FBA_3"/>
    <property type="match status" value="1"/>
</dbReference>
<dbReference type="PANTHER" id="PTHR31672:SF13">
    <property type="entry name" value="F-BOX PROTEIN CPR30-LIKE"/>
    <property type="match status" value="1"/>
</dbReference>
<comment type="caution">
    <text evidence="2">The sequence shown here is derived from an EMBL/GenBank/DDBJ whole genome shotgun (WGS) entry which is preliminary data.</text>
</comment>
<dbReference type="InterPro" id="IPR050796">
    <property type="entry name" value="SCF_F-box_component"/>
</dbReference>
<dbReference type="PANTHER" id="PTHR31672">
    <property type="entry name" value="BNACNNG10540D PROTEIN"/>
    <property type="match status" value="1"/>
</dbReference>
<dbReference type="NCBIfam" id="TIGR01640">
    <property type="entry name" value="F_box_assoc_1"/>
    <property type="match status" value="1"/>
</dbReference>
<evidence type="ECO:0000313" key="2">
    <source>
        <dbReference type="EMBL" id="KAL3637358.1"/>
    </source>
</evidence>
<dbReference type="Pfam" id="PF00646">
    <property type="entry name" value="F-box"/>
    <property type="match status" value="1"/>
</dbReference>
<dbReference type="InterPro" id="IPR013187">
    <property type="entry name" value="F-box-assoc_dom_typ3"/>
</dbReference>
<dbReference type="CDD" id="cd22157">
    <property type="entry name" value="F-box_AtFBW1-like"/>
    <property type="match status" value="1"/>
</dbReference>
<dbReference type="InterPro" id="IPR001810">
    <property type="entry name" value="F-box_dom"/>
</dbReference>
<organism evidence="2 3">
    <name type="scientific">Castilleja foliolosa</name>
    <dbReference type="NCBI Taxonomy" id="1961234"/>
    <lineage>
        <taxon>Eukaryota</taxon>
        <taxon>Viridiplantae</taxon>
        <taxon>Streptophyta</taxon>
        <taxon>Embryophyta</taxon>
        <taxon>Tracheophyta</taxon>
        <taxon>Spermatophyta</taxon>
        <taxon>Magnoliopsida</taxon>
        <taxon>eudicotyledons</taxon>
        <taxon>Gunneridae</taxon>
        <taxon>Pentapetalae</taxon>
        <taxon>asterids</taxon>
        <taxon>lamiids</taxon>
        <taxon>Lamiales</taxon>
        <taxon>Orobanchaceae</taxon>
        <taxon>Pedicularideae</taxon>
        <taxon>Castillejinae</taxon>
        <taxon>Castilleja</taxon>
    </lineage>
</organism>
<protein>
    <recommendedName>
        <fullName evidence="1">F-box domain-containing protein</fullName>
    </recommendedName>
</protein>